<feature type="region of interest" description="Disordered" evidence="1">
    <location>
        <begin position="92"/>
        <end position="112"/>
    </location>
</feature>
<feature type="compositionally biased region" description="Basic and acidic residues" evidence="1">
    <location>
        <begin position="103"/>
        <end position="112"/>
    </location>
</feature>
<dbReference type="Proteomes" id="UP000478052">
    <property type="component" value="Unassembled WGS sequence"/>
</dbReference>
<dbReference type="AlphaFoldDB" id="A0A6G0ZBR4"/>
<accession>A0A6G0ZBR4</accession>
<reference evidence="2 3" key="1">
    <citation type="submission" date="2019-08" db="EMBL/GenBank/DDBJ databases">
        <title>Whole genome of Aphis craccivora.</title>
        <authorList>
            <person name="Voronova N.V."/>
            <person name="Shulinski R.S."/>
            <person name="Bandarenka Y.V."/>
            <person name="Zhorov D.G."/>
            <person name="Warner D."/>
        </authorList>
    </citation>
    <scope>NUCLEOTIDE SEQUENCE [LARGE SCALE GENOMIC DNA]</scope>
    <source>
        <strain evidence="2">180601</strain>
        <tissue evidence="2">Whole Body</tissue>
    </source>
</reference>
<evidence type="ECO:0000313" key="3">
    <source>
        <dbReference type="Proteomes" id="UP000478052"/>
    </source>
</evidence>
<evidence type="ECO:0000256" key="1">
    <source>
        <dbReference type="SAM" id="MobiDB-lite"/>
    </source>
</evidence>
<dbReference type="EMBL" id="VUJU01000806">
    <property type="protein sequence ID" value="KAF0768260.1"/>
    <property type="molecule type" value="Genomic_DNA"/>
</dbReference>
<name>A0A6G0ZBR4_APHCR</name>
<evidence type="ECO:0000313" key="2">
    <source>
        <dbReference type="EMBL" id="KAF0768260.1"/>
    </source>
</evidence>
<gene>
    <name evidence="2" type="ORF">FWK35_00017683</name>
</gene>
<dbReference type="OrthoDB" id="6608572at2759"/>
<proteinExistence type="predicted"/>
<organism evidence="2 3">
    <name type="scientific">Aphis craccivora</name>
    <name type="common">Cowpea aphid</name>
    <dbReference type="NCBI Taxonomy" id="307492"/>
    <lineage>
        <taxon>Eukaryota</taxon>
        <taxon>Metazoa</taxon>
        <taxon>Ecdysozoa</taxon>
        <taxon>Arthropoda</taxon>
        <taxon>Hexapoda</taxon>
        <taxon>Insecta</taxon>
        <taxon>Pterygota</taxon>
        <taxon>Neoptera</taxon>
        <taxon>Paraneoptera</taxon>
        <taxon>Hemiptera</taxon>
        <taxon>Sternorrhyncha</taxon>
        <taxon>Aphidomorpha</taxon>
        <taxon>Aphidoidea</taxon>
        <taxon>Aphididae</taxon>
        <taxon>Aphidini</taxon>
        <taxon>Aphis</taxon>
        <taxon>Aphis</taxon>
    </lineage>
</organism>
<sequence>MFALPSDYVIAQNAGKTFAADYYGRLSVSAESVTDLFTECSRYYSMDSLDGRPTVGRSGAIREVRRFLSTYSGFVSGFVKIVSVDEQTNGDEWAKKNFGSNDGRSDDDYVFH</sequence>
<comment type="caution">
    <text evidence="2">The sequence shown here is derived from an EMBL/GenBank/DDBJ whole genome shotgun (WGS) entry which is preliminary data.</text>
</comment>
<keyword evidence="3" id="KW-1185">Reference proteome</keyword>
<protein>
    <submittedName>
        <fullName evidence="2">RRM domain-containing protein</fullName>
    </submittedName>
</protein>